<reference evidence="2 3" key="1">
    <citation type="journal article" date="2018" name="New Phytol.">
        <title>Comparative genomics and transcriptomics depict ericoid mycorrhizal fungi as versatile saprotrophs and plant mutualists.</title>
        <authorList>
            <person name="Martino E."/>
            <person name="Morin E."/>
            <person name="Grelet G.A."/>
            <person name="Kuo A."/>
            <person name="Kohler A."/>
            <person name="Daghino S."/>
            <person name="Barry K.W."/>
            <person name="Cichocki N."/>
            <person name="Clum A."/>
            <person name="Dockter R.B."/>
            <person name="Hainaut M."/>
            <person name="Kuo R.C."/>
            <person name="LaButti K."/>
            <person name="Lindahl B.D."/>
            <person name="Lindquist E.A."/>
            <person name="Lipzen A."/>
            <person name="Khouja H.R."/>
            <person name="Magnuson J."/>
            <person name="Murat C."/>
            <person name="Ohm R.A."/>
            <person name="Singer S.W."/>
            <person name="Spatafora J.W."/>
            <person name="Wang M."/>
            <person name="Veneault-Fourrey C."/>
            <person name="Henrissat B."/>
            <person name="Grigoriev I.V."/>
            <person name="Martin F.M."/>
            <person name="Perotto S."/>
        </authorList>
    </citation>
    <scope>NUCLEOTIDE SEQUENCE [LARGE SCALE GENOMIC DNA]</scope>
    <source>
        <strain evidence="2 3">ATCC 22711</strain>
    </source>
</reference>
<dbReference type="STRING" id="857342.A0A2T3B1E2"/>
<dbReference type="InterPro" id="IPR056632">
    <property type="entry name" value="DUF7730"/>
</dbReference>
<evidence type="ECO:0000259" key="1">
    <source>
        <dbReference type="Pfam" id="PF24864"/>
    </source>
</evidence>
<protein>
    <recommendedName>
        <fullName evidence="1">DUF7730 domain-containing protein</fullName>
    </recommendedName>
</protein>
<dbReference type="Proteomes" id="UP000241818">
    <property type="component" value="Unassembled WGS sequence"/>
</dbReference>
<sequence>MTVLLSGKDLKKAPKWRPTNVPSLLPRKRPRALTCPLPAKTDKSWNPFKKSVLQQTCDQSQSGLARLPGEIRQLIWTEVLGRHLLHIVYAPQRLLAIDCAEEVDDELETRHHLCWGVTTAKAPSGSYLYPHSDHPAKPANLLPLLQTCRRIYTEVISILYEDNIFDIGSLLPLLYLQRSVLPQRLNQIRVLNLTYSYAMVISASPLIYEINEWREACDVLMSFAGLQELTVHFKKSRKDSWPGADGKSQWGPLLEALTQINTAKKKFDVFLPWTEDECAEAAKEGGYPFRLMPMADVEV</sequence>
<dbReference type="GeneID" id="36576821"/>
<name>A0A2T3B1E2_AMORE</name>
<dbReference type="OrthoDB" id="4757095at2759"/>
<dbReference type="Pfam" id="PF24864">
    <property type="entry name" value="DUF7730"/>
    <property type="match status" value="1"/>
</dbReference>
<dbReference type="InParanoid" id="A0A2T3B1E2"/>
<dbReference type="EMBL" id="KZ679011">
    <property type="protein sequence ID" value="PSS18375.1"/>
    <property type="molecule type" value="Genomic_DNA"/>
</dbReference>
<dbReference type="RefSeq" id="XP_024720727.1">
    <property type="nucleotide sequence ID" value="XM_024868740.1"/>
</dbReference>
<gene>
    <name evidence="2" type="ORF">M430DRAFT_58556</name>
</gene>
<dbReference type="AlphaFoldDB" id="A0A2T3B1E2"/>
<feature type="domain" description="DUF7730" evidence="1">
    <location>
        <begin position="58"/>
        <end position="278"/>
    </location>
</feature>
<dbReference type="PANTHER" id="PTHR38790">
    <property type="entry name" value="2EXR DOMAIN-CONTAINING PROTEIN-RELATED"/>
    <property type="match status" value="1"/>
</dbReference>
<evidence type="ECO:0000313" key="3">
    <source>
        <dbReference type="Proteomes" id="UP000241818"/>
    </source>
</evidence>
<keyword evidence="3" id="KW-1185">Reference proteome</keyword>
<proteinExistence type="predicted"/>
<accession>A0A2T3B1E2</accession>
<organism evidence="2 3">
    <name type="scientific">Amorphotheca resinae ATCC 22711</name>
    <dbReference type="NCBI Taxonomy" id="857342"/>
    <lineage>
        <taxon>Eukaryota</taxon>
        <taxon>Fungi</taxon>
        <taxon>Dikarya</taxon>
        <taxon>Ascomycota</taxon>
        <taxon>Pezizomycotina</taxon>
        <taxon>Leotiomycetes</taxon>
        <taxon>Helotiales</taxon>
        <taxon>Amorphothecaceae</taxon>
        <taxon>Amorphotheca</taxon>
    </lineage>
</organism>
<evidence type="ECO:0000313" key="2">
    <source>
        <dbReference type="EMBL" id="PSS18375.1"/>
    </source>
</evidence>